<dbReference type="SMART" id="SM00382">
    <property type="entry name" value="AAA"/>
    <property type="match status" value="1"/>
</dbReference>
<feature type="domain" description="AAA+ ATPase" evidence="2">
    <location>
        <begin position="131"/>
        <end position="294"/>
    </location>
</feature>
<protein>
    <submittedName>
        <fullName evidence="3">P-type conjugative transfer ATPase TrbB</fullName>
    </submittedName>
</protein>
<keyword evidence="4" id="KW-1185">Reference proteome</keyword>
<dbReference type="PANTHER" id="PTHR30486">
    <property type="entry name" value="TWITCHING MOTILITY PROTEIN PILT"/>
    <property type="match status" value="1"/>
</dbReference>
<reference evidence="3 4" key="1">
    <citation type="submission" date="2018-01" db="EMBL/GenBank/DDBJ databases">
        <title>Whole genome sequencing of Histamine producing bacteria.</title>
        <authorList>
            <person name="Butler K."/>
        </authorList>
    </citation>
    <scope>NUCLEOTIDE SEQUENCE [LARGE SCALE GENOMIC DNA]</scope>
    <source>
        <strain evidence="3 4">JCM 12947</strain>
    </source>
</reference>
<comment type="caution">
    <text evidence="3">The sequence shown here is derived from an EMBL/GenBank/DDBJ whole genome shotgun (WGS) entry which is preliminary data.</text>
</comment>
<dbReference type="InterPro" id="IPR001482">
    <property type="entry name" value="T2SS/T4SS_dom"/>
</dbReference>
<dbReference type="PANTHER" id="PTHR30486:SF6">
    <property type="entry name" value="TYPE IV PILUS RETRACTATION ATPASE PILT"/>
    <property type="match status" value="1"/>
</dbReference>
<dbReference type="Gene3D" id="3.30.450.90">
    <property type="match status" value="1"/>
</dbReference>
<dbReference type="GO" id="GO:0005524">
    <property type="term" value="F:ATP binding"/>
    <property type="evidence" value="ECO:0007669"/>
    <property type="project" value="InterPro"/>
</dbReference>
<dbReference type="InterPro" id="IPR014149">
    <property type="entry name" value="Conjug-transfer_TrbB"/>
</dbReference>
<dbReference type="Gene3D" id="3.40.50.300">
    <property type="entry name" value="P-loop containing nucleotide triphosphate hydrolases"/>
    <property type="match status" value="1"/>
</dbReference>
<dbReference type="Pfam" id="PF00437">
    <property type="entry name" value="T2SSE"/>
    <property type="match status" value="1"/>
</dbReference>
<sequence>MHHHMQQAGITQYLEDDTVTEIMLNPDGQLWIEAFGQPMRCCHVVSPDDALRIIHAIADCHHLIIDRQHPLLECELPLDGSRFEGLADPVVAQTSFVIRKKATRVFTLDEYVEAGSLSPAQYDAIVALILAHRNIVIVGGTGSGKTTLANAVLAKIADCFPDERFIILEDTNEIQCQAKNFVVMRTCDKAGISMQTLLRATLRYRPDRIIVGEVRGGEALDLLKAWNTGHPGGVATIHADSARLGLDRLEQCISEVAVTINHRMIAATVHAVVFIKKTAEGRKIQDVVEVQDYHDGHYRFHT</sequence>
<dbReference type="NCBIfam" id="TIGR02782">
    <property type="entry name" value="TrbB_P"/>
    <property type="match status" value="1"/>
</dbReference>
<dbReference type="AlphaFoldDB" id="A0A2T3J765"/>
<dbReference type="Proteomes" id="UP000240987">
    <property type="component" value="Unassembled WGS sequence"/>
</dbReference>
<evidence type="ECO:0000313" key="3">
    <source>
        <dbReference type="EMBL" id="PSU44544.1"/>
    </source>
</evidence>
<dbReference type="GO" id="GO:0005737">
    <property type="term" value="C:cytoplasm"/>
    <property type="evidence" value="ECO:0007669"/>
    <property type="project" value="InterPro"/>
</dbReference>
<proteinExistence type="inferred from homology"/>
<comment type="similarity">
    <text evidence="1">Belongs to the GSP E family.</text>
</comment>
<dbReference type="CDD" id="cd01130">
    <property type="entry name" value="VirB11-like_ATPase"/>
    <property type="match status" value="1"/>
</dbReference>
<name>A0A2T3J765_9GAMM</name>
<dbReference type="OrthoDB" id="9810761at2"/>
<evidence type="ECO:0000313" key="4">
    <source>
        <dbReference type="Proteomes" id="UP000240987"/>
    </source>
</evidence>
<dbReference type="EMBL" id="PYMJ01000049">
    <property type="protein sequence ID" value="PSU44544.1"/>
    <property type="molecule type" value="Genomic_DNA"/>
</dbReference>
<evidence type="ECO:0000259" key="2">
    <source>
        <dbReference type="SMART" id="SM00382"/>
    </source>
</evidence>
<dbReference type="InterPro" id="IPR050921">
    <property type="entry name" value="T4SS_GSP_E_ATPase"/>
</dbReference>
<dbReference type="SUPFAM" id="SSF52540">
    <property type="entry name" value="P-loop containing nucleoside triphosphate hydrolases"/>
    <property type="match status" value="1"/>
</dbReference>
<dbReference type="GO" id="GO:0016887">
    <property type="term" value="F:ATP hydrolysis activity"/>
    <property type="evidence" value="ECO:0007669"/>
    <property type="project" value="InterPro"/>
</dbReference>
<evidence type="ECO:0000256" key="1">
    <source>
        <dbReference type="ARBA" id="ARBA00006611"/>
    </source>
</evidence>
<dbReference type="InterPro" id="IPR027417">
    <property type="entry name" value="P-loop_NTPase"/>
</dbReference>
<organism evidence="3 4">
    <name type="scientific">Photobacterium frigidiphilum</name>
    <dbReference type="NCBI Taxonomy" id="264736"/>
    <lineage>
        <taxon>Bacteria</taxon>
        <taxon>Pseudomonadati</taxon>
        <taxon>Pseudomonadota</taxon>
        <taxon>Gammaproteobacteria</taxon>
        <taxon>Vibrionales</taxon>
        <taxon>Vibrionaceae</taxon>
        <taxon>Photobacterium</taxon>
    </lineage>
</organism>
<accession>A0A2T3J765</accession>
<dbReference type="InterPro" id="IPR003593">
    <property type="entry name" value="AAA+_ATPase"/>
</dbReference>
<gene>
    <name evidence="3" type="primary">trbB</name>
    <name evidence="3" type="ORF">C9J12_26950</name>
</gene>